<dbReference type="Pfam" id="PF23123">
    <property type="entry name" value="WDR72_alpha-sol"/>
    <property type="match status" value="1"/>
</dbReference>
<accession>A0A3L8SL42</accession>
<evidence type="ECO:0000259" key="2">
    <source>
        <dbReference type="Pfam" id="PF23123"/>
    </source>
</evidence>
<comment type="caution">
    <text evidence="3">The sequence shown here is derived from an EMBL/GenBank/DDBJ whole genome shotgun (WGS) entry which is preliminary data.</text>
</comment>
<organism evidence="3 4">
    <name type="scientific">Chloebia gouldiae</name>
    <name type="common">Gouldian finch</name>
    <name type="synonym">Erythrura gouldiae</name>
    <dbReference type="NCBI Taxonomy" id="44316"/>
    <lineage>
        <taxon>Eukaryota</taxon>
        <taxon>Metazoa</taxon>
        <taxon>Chordata</taxon>
        <taxon>Craniata</taxon>
        <taxon>Vertebrata</taxon>
        <taxon>Euteleostomi</taxon>
        <taxon>Archelosauria</taxon>
        <taxon>Archosauria</taxon>
        <taxon>Dinosauria</taxon>
        <taxon>Saurischia</taxon>
        <taxon>Theropoda</taxon>
        <taxon>Coelurosauria</taxon>
        <taxon>Aves</taxon>
        <taxon>Neognathae</taxon>
        <taxon>Neoaves</taxon>
        <taxon>Telluraves</taxon>
        <taxon>Australaves</taxon>
        <taxon>Passeriformes</taxon>
        <taxon>Passeroidea</taxon>
        <taxon>Passeridae</taxon>
        <taxon>Chloebia</taxon>
    </lineage>
</organism>
<feature type="non-terminal residue" evidence="3">
    <location>
        <position position="1"/>
    </location>
</feature>
<name>A0A3L8SL42_CHLGU</name>
<reference evidence="3 4" key="1">
    <citation type="journal article" date="2018" name="Proc. R. Soc. B">
        <title>A non-coding region near Follistatin controls head colour polymorphism in the Gouldian finch.</title>
        <authorList>
            <person name="Toomey M.B."/>
            <person name="Marques C.I."/>
            <person name="Andrade P."/>
            <person name="Araujo P.M."/>
            <person name="Sabatino S."/>
            <person name="Gazda M.A."/>
            <person name="Afonso S."/>
            <person name="Lopes R.J."/>
            <person name="Corbo J.C."/>
            <person name="Carneiro M."/>
        </authorList>
    </citation>
    <scope>NUCLEOTIDE SEQUENCE [LARGE SCALE GENOMIC DNA]</scope>
    <source>
        <strain evidence="3">Red01</strain>
        <tissue evidence="3">Muscle</tissue>
    </source>
</reference>
<gene>
    <name evidence="3" type="ORF">DV515_00006323</name>
</gene>
<dbReference type="AlphaFoldDB" id="A0A3L8SL42"/>
<evidence type="ECO:0000313" key="4">
    <source>
        <dbReference type="Proteomes" id="UP000276834"/>
    </source>
</evidence>
<feature type="domain" description="WDR72-like alpha-solenoid" evidence="2">
    <location>
        <begin position="1"/>
        <end position="32"/>
    </location>
</feature>
<dbReference type="OrthoDB" id="9331070at2759"/>
<dbReference type="Proteomes" id="UP000276834">
    <property type="component" value="Unassembled WGS sequence"/>
</dbReference>
<evidence type="ECO:0000313" key="3">
    <source>
        <dbReference type="EMBL" id="RLW03815.1"/>
    </source>
</evidence>
<evidence type="ECO:0000256" key="1">
    <source>
        <dbReference type="SAM" id="MobiDB-lite"/>
    </source>
</evidence>
<dbReference type="InterPro" id="IPR057848">
    <property type="entry name" value="WDR72_alpha-sol"/>
</dbReference>
<sequence length="50" mass="5701">SVLKHDKSSNSENFQDVEDTSDRCVLEESESPDDMKQHPWISKVCSCKVC</sequence>
<dbReference type="EMBL" id="QUSF01000015">
    <property type="protein sequence ID" value="RLW03815.1"/>
    <property type="molecule type" value="Genomic_DNA"/>
</dbReference>
<protein>
    <recommendedName>
        <fullName evidence="2">WDR72-like alpha-solenoid domain-containing protein</fullName>
    </recommendedName>
</protein>
<keyword evidence="4" id="KW-1185">Reference proteome</keyword>
<proteinExistence type="predicted"/>
<feature type="region of interest" description="Disordered" evidence="1">
    <location>
        <begin position="1"/>
        <end position="37"/>
    </location>
</feature>